<dbReference type="Proteomes" id="UP001487296">
    <property type="component" value="Unassembled WGS sequence"/>
</dbReference>
<reference evidence="1 2" key="1">
    <citation type="submission" date="2024-04" db="EMBL/GenBank/DDBJ databases">
        <title>Human intestinal bacterial collection.</title>
        <authorList>
            <person name="Pauvert C."/>
            <person name="Hitch T.C.A."/>
            <person name="Clavel T."/>
        </authorList>
    </citation>
    <scope>NUCLEOTIDE SEQUENCE [LARGE SCALE GENOMIC DNA]</scope>
    <source>
        <strain evidence="1 2">CLA-AA-H145</strain>
    </source>
</reference>
<name>A0ABV1FTD1_9BACT</name>
<dbReference type="EMBL" id="JBBNFP010000065">
    <property type="protein sequence ID" value="MEQ2487674.1"/>
    <property type="molecule type" value="Genomic_DNA"/>
</dbReference>
<comment type="caution">
    <text evidence="1">The sequence shown here is derived from an EMBL/GenBank/DDBJ whole genome shotgun (WGS) entry which is preliminary data.</text>
</comment>
<gene>
    <name evidence="1" type="ORF">AAAT34_11565</name>
</gene>
<accession>A0ABV1FTD1</accession>
<organism evidence="1 2">
    <name type="scientific">Hallella faecis</name>
    <dbReference type="NCBI Taxonomy" id="2841596"/>
    <lineage>
        <taxon>Bacteria</taxon>
        <taxon>Pseudomonadati</taxon>
        <taxon>Bacteroidota</taxon>
        <taxon>Bacteroidia</taxon>
        <taxon>Bacteroidales</taxon>
        <taxon>Prevotellaceae</taxon>
        <taxon>Hallella</taxon>
    </lineage>
</organism>
<evidence type="ECO:0000313" key="1">
    <source>
        <dbReference type="EMBL" id="MEQ2487674.1"/>
    </source>
</evidence>
<protein>
    <recommendedName>
        <fullName evidence="3">Signal peptidase I</fullName>
    </recommendedName>
</protein>
<sequence length="131" mass="14147">MRNGMKVLISLLFVAIAGLLITTTVINMRQVSTPASKGDVVMFEKPRGVVPGKSFRVTEVLPNGNALAMGCEEESGNCIPEVLFVGNKSMPYYDGQIISVPKGKVAKQTGTLRYGSRNNMKTVPIVKIMAE</sequence>
<keyword evidence="2" id="KW-1185">Reference proteome</keyword>
<evidence type="ECO:0000313" key="2">
    <source>
        <dbReference type="Proteomes" id="UP001487296"/>
    </source>
</evidence>
<evidence type="ECO:0008006" key="3">
    <source>
        <dbReference type="Google" id="ProtNLM"/>
    </source>
</evidence>
<proteinExistence type="predicted"/>